<dbReference type="NCBIfam" id="TIGR00484">
    <property type="entry name" value="EF-G"/>
    <property type="match status" value="1"/>
</dbReference>
<dbReference type="InterPro" id="IPR035647">
    <property type="entry name" value="EFG_III/V"/>
</dbReference>
<dbReference type="CDD" id="cd04170">
    <property type="entry name" value="EF-G_bact"/>
    <property type="match status" value="1"/>
</dbReference>
<dbReference type="KEGG" id="swo:Swol_1152"/>
<evidence type="ECO:0000313" key="7">
    <source>
        <dbReference type="EMBL" id="ABI68462.1"/>
    </source>
</evidence>
<dbReference type="EMBL" id="CP000448">
    <property type="protein sequence ID" value="ABI68462.1"/>
    <property type="molecule type" value="Genomic_DNA"/>
</dbReference>
<dbReference type="Gene3D" id="3.30.70.870">
    <property type="entry name" value="Elongation Factor G (Translational Gtpase), domain 3"/>
    <property type="match status" value="1"/>
</dbReference>
<keyword evidence="4" id="KW-0342">GTP-binding</keyword>
<dbReference type="InterPro" id="IPR014721">
    <property type="entry name" value="Ribsml_uS5_D2-typ_fold_subgr"/>
</dbReference>
<dbReference type="AlphaFoldDB" id="Q0AXU2"/>
<dbReference type="CDD" id="cd04088">
    <property type="entry name" value="EFG_mtEFG_II"/>
    <property type="match status" value="1"/>
</dbReference>
<dbReference type="PRINTS" id="PR00315">
    <property type="entry name" value="ELONGATNFCT"/>
</dbReference>
<dbReference type="Gene3D" id="3.30.70.240">
    <property type="match status" value="1"/>
</dbReference>
<dbReference type="Gene3D" id="2.40.30.10">
    <property type="entry name" value="Translation factors"/>
    <property type="match status" value="1"/>
</dbReference>
<dbReference type="SUPFAM" id="SSF52540">
    <property type="entry name" value="P-loop containing nucleoside triphosphate hydrolases"/>
    <property type="match status" value="1"/>
</dbReference>
<name>Q0AXU2_SYNWW</name>
<keyword evidence="7" id="KW-0648">Protein biosynthesis</keyword>
<dbReference type="PROSITE" id="PS51722">
    <property type="entry name" value="G_TR_2"/>
    <property type="match status" value="1"/>
</dbReference>
<dbReference type="Gene3D" id="3.40.50.300">
    <property type="entry name" value="P-loop containing nucleotide triphosphate hydrolases"/>
    <property type="match status" value="1"/>
</dbReference>
<dbReference type="PANTHER" id="PTHR43261:SF6">
    <property type="entry name" value="ELONGATION FACTOR G-LIKE PROTEIN"/>
    <property type="match status" value="1"/>
</dbReference>
<dbReference type="FunFam" id="3.30.230.10:FF:000003">
    <property type="entry name" value="Elongation factor G"/>
    <property type="match status" value="1"/>
</dbReference>
<dbReference type="OrthoDB" id="9804431at2"/>
<dbReference type="Pfam" id="PF00679">
    <property type="entry name" value="EFG_C"/>
    <property type="match status" value="1"/>
</dbReference>
<dbReference type="SUPFAM" id="SSF50447">
    <property type="entry name" value="Translation proteins"/>
    <property type="match status" value="1"/>
</dbReference>
<proteinExistence type="inferred from homology"/>
<dbReference type="InterPro" id="IPR000640">
    <property type="entry name" value="EFG_V-like"/>
</dbReference>
<dbReference type="InterPro" id="IPR041095">
    <property type="entry name" value="EFG_II"/>
</dbReference>
<dbReference type="NCBIfam" id="NF009379">
    <property type="entry name" value="PRK12740.1-3"/>
    <property type="match status" value="1"/>
</dbReference>
<organism evidence="7 8">
    <name type="scientific">Syntrophomonas wolfei subsp. wolfei (strain DSM 2245B / Goettingen)</name>
    <dbReference type="NCBI Taxonomy" id="335541"/>
    <lineage>
        <taxon>Bacteria</taxon>
        <taxon>Bacillati</taxon>
        <taxon>Bacillota</taxon>
        <taxon>Clostridia</taxon>
        <taxon>Eubacteriales</taxon>
        <taxon>Syntrophomonadaceae</taxon>
        <taxon>Syntrophomonas</taxon>
    </lineage>
</organism>
<evidence type="ECO:0000256" key="2">
    <source>
        <dbReference type="ARBA" id="ARBA00017872"/>
    </source>
</evidence>
<dbReference type="SUPFAM" id="SSF54980">
    <property type="entry name" value="EF-G C-terminal domain-like"/>
    <property type="match status" value="2"/>
</dbReference>
<dbReference type="GO" id="GO:0003924">
    <property type="term" value="F:GTPase activity"/>
    <property type="evidence" value="ECO:0007669"/>
    <property type="project" value="InterPro"/>
</dbReference>
<accession>Q0AXU2</accession>
<dbReference type="RefSeq" id="WP_011640566.1">
    <property type="nucleotide sequence ID" value="NC_008346.1"/>
</dbReference>
<dbReference type="InterPro" id="IPR005225">
    <property type="entry name" value="Small_GTP-bd"/>
</dbReference>
<dbReference type="InterPro" id="IPR053905">
    <property type="entry name" value="EF-G-like_DII"/>
</dbReference>
<dbReference type="InterPro" id="IPR020568">
    <property type="entry name" value="Ribosomal_Su5_D2-typ_SF"/>
</dbReference>
<dbReference type="Pfam" id="PF22042">
    <property type="entry name" value="EF-G_D2"/>
    <property type="match status" value="1"/>
</dbReference>
<dbReference type="STRING" id="335541.Swol_1152"/>
<reference evidence="8" key="1">
    <citation type="journal article" date="2010" name="Environ. Microbiol.">
        <title>The genome of Syntrophomonas wolfei: new insights into syntrophic metabolism and biohydrogen production.</title>
        <authorList>
            <person name="Sieber J.R."/>
            <person name="Sims D.R."/>
            <person name="Han C."/>
            <person name="Kim E."/>
            <person name="Lykidis A."/>
            <person name="Lapidus A.L."/>
            <person name="McDonnald E."/>
            <person name="Rohlin L."/>
            <person name="Culley D.E."/>
            <person name="Gunsalus R."/>
            <person name="McInerney M.J."/>
        </authorList>
    </citation>
    <scope>NUCLEOTIDE SEQUENCE [LARGE SCALE GENOMIC DNA]</scope>
    <source>
        <strain evidence="8">DSM 2245B / Goettingen</strain>
    </source>
</reference>
<evidence type="ECO:0000256" key="1">
    <source>
        <dbReference type="ARBA" id="ARBA00005870"/>
    </source>
</evidence>
<dbReference type="NCBIfam" id="TIGR00231">
    <property type="entry name" value="small_GTP"/>
    <property type="match status" value="1"/>
</dbReference>
<dbReference type="FunFam" id="3.30.70.240:FF:000001">
    <property type="entry name" value="Elongation factor G"/>
    <property type="match status" value="1"/>
</dbReference>
<evidence type="ECO:0000259" key="6">
    <source>
        <dbReference type="PROSITE" id="PS51722"/>
    </source>
</evidence>
<dbReference type="SUPFAM" id="SSF54211">
    <property type="entry name" value="Ribosomal protein S5 domain 2-like"/>
    <property type="match status" value="1"/>
</dbReference>
<dbReference type="Proteomes" id="UP000001968">
    <property type="component" value="Chromosome"/>
</dbReference>
<gene>
    <name evidence="7" type="ordered locus">Swol_1152</name>
</gene>
<dbReference type="Pfam" id="PF14492">
    <property type="entry name" value="EFG_III"/>
    <property type="match status" value="1"/>
</dbReference>
<comment type="similarity">
    <text evidence="1">Belongs to the TRAFAC class translation factor GTPase superfamily. Classic translation factor GTPase family. EF-G/EF-2 subfamily.</text>
</comment>
<dbReference type="Gene3D" id="3.30.230.10">
    <property type="match status" value="1"/>
</dbReference>
<evidence type="ECO:0000313" key="8">
    <source>
        <dbReference type="Proteomes" id="UP000001968"/>
    </source>
</evidence>
<sequence length="682" mass="75079">MKVYPSSKIRNIALVGHGGTGKTSLAEAMIYNTGATKRLGKVDDGNTVADFYPEEIKKKITISTALVPCEYKDHKINILDTPGYSDFYFEVAGTMRVADSMLVVLSATAGVEVQTEIVWDDYPTVPKLAFINKMDRENADFYKVLDDMKNSFTDNIVPVQIPIGAAESFKGVVDLLKMKALIFEAGSGKISEEEIPADMLDEVESFKETLIEAAAEANDDLLGKYLEGEELSDAEIMDGIKEAASNGSAVFVFCGSALNNMGVSPLMDFIVNCGTAPDKNPLVAGKDMENEAFLAQVFKTIADPYIGRLTMFRLFTGKLKADSVVYNANKEKEEKIAQLLIMTGKEQASVPEIYAGDIAAVAKLSVTSTGDSLTLKAQPVIMDPIEFPLPTLGIAIEPRSKGDEDKLSGALQRLLEEDPTIRVEKNVETRQTILRAMGDTHVDIVLEKLSRKFGVDVISREMRIPYRETIKATVEAEGKHKKQSGGHGQYGHVFVKFEPLYEGEFEFAENVFGGSVPRQYFPAVEKGLIEAMEEGVLAGYPVTNIKATLYDGSYHSVDSSEMAFKMAARLAFRKGVESAKPVLLEPIMNVQIEVPEAYMGDIIGDLNSRRGRVQGMEPAGKKQLIKAQVPLAEMARYTIDLKSMTQGRGKFKMEFSNYEEVPGQNAEKIIEKAKQEKEEKEK</sequence>
<dbReference type="SMART" id="SM00889">
    <property type="entry name" value="EFG_IV"/>
    <property type="match status" value="1"/>
</dbReference>
<dbReference type="NCBIfam" id="NF009891">
    <property type="entry name" value="PRK13351.1-1"/>
    <property type="match status" value="1"/>
</dbReference>
<dbReference type="InterPro" id="IPR000795">
    <property type="entry name" value="T_Tr_GTP-bd_dom"/>
</dbReference>
<keyword evidence="7" id="KW-0251">Elongation factor</keyword>
<dbReference type="InterPro" id="IPR027417">
    <property type="entry name" value="P-loop_NTPase"/>
</dbReference>
<dbReference type="NCBIfam" id="NF009381">
    <property type="entry name" value="PRK12740.1-5"/>
    <property type="match status" value="1"/>
</dbReference>
<dbReference type="InterPro" id="IPR035649">
    <property type="entry name" value="EFG_V"/>
</dbReference>
<evidence type="ECO:0000256" key="3">
    <source>
        <dbReference type="ARBA" id="ARBA00022741"/>
    </source>
</evidence>
<dbReference type="Pfam" id="PF00009">
    <property type="entry name" value="GTP_EFTU"/>
    <property type="match status" value="1"/>
</dbReference>
<dbReference type="InterPro" id="IPR047872">
    <property type="entry name" value="EFG_IV"/>
</dbReference>
<dbReference type="InterPro" id="IPR004540">
    <property type="entry name" value="Transl_elong_EFG/EF2"/>
</dbReference>
<dbReference type="HOGENOM" id="CLU_002794_4_1_9"/>
<feature type="domain" description="Tr-type G" evidence="6">
    <location>
        <begin position="7"/>
        <end position="278"/>
    </location>
</feature>
<evidence type="ECO:0000256" key="4">
    <source>
        <dbReference type="ARBA" id="ARBA00023134"/>
    </source>
</evidence>
<evidence type="ECO:0000256" key="5">
    <source>
        <dbReference type="NCBIfam" id="TIGR00484"/>
    </source>
</evidence>
<dbReference type="InterPro" id="IPR005517">
    <property type="entry name" value="Transl_elong_EFG/EF2_IV"/>
</dbReference>
<dbReference type="GO" id="GO:0003746">
    <property type="term" value="F:translation elongation factor activity"/>
    <property type="evidence" value="ECO:0007669"/>
    <property type="project" value="UniProtKB-UniRule"/>
</dbReference>
<dbReference type="InterPro" id="IPR009000">
    <property type="entry name" value="Transl_B-barrel_sf"/>
</dbReference>
<dbReference type="GO" id="GO:0032790">
    <property type="term" value="P:ribosome disassembly"/>
    <property type="evidence" value="ECO:0007669"/>
    <property type="project" value="TreeGrafter"/>
</dbReference>
<dbReference type="eggNOG" id="COG0480">
    <property type="taxonomic scope" value="Bacteria"/>
</dbReference>
<keyword evidence="3" id="KW-0547">Nucleotide-binding</keyword>
<dbReference type="CDD" id="cd01434">
    <property type="entry name" value="EFG_mtEFG1_IV"/>
    <property type="match status" value="1"/>
</dbReference>
<keyword evidence="8" id="KW-1185">Reference proteome</keyword>
<dbReference type="InterPro" id="IPR009022">
    <property type="entry name" value="EFG_III"/>
</dbReference>
<dbReference type="CDD" id="cd16262">
    <property type="entry name" value="EFG_III"/>
    <property type="match status" value="1"/>
</dbReference>
<dbReference type="PANTHER" id="PTHR43261">
    <property type="entry name" value="TRANSLATION ELONGATION FACTOR G-RELATED"/>
    <property type="match status" value="1"/>
</dbReference>
<dbReference type="SMART" id="SM00838">
    <property type="entry name" value="EFG_C"/>
    <property type="match status" value="1"/>
</dbReference>
<dbReference type="GO" id="GO:0005525">
    <property type="term" value="F:GTP binding"/>
    <property type="evidence" value="ECO:0007669"/>
    <property type="project" value="UniProtKB-UniRule"/>
</dbReference>
<dbReference type="CDD" id="cd03713">
    <property type="entry name" value="EFG_mtEFG_C"/>
    <property type="match status" value="1"/>
</dbReference>
<dbReference type="Pfam" id="PF03764">
    <property type="entry name" value="EFG_IV"/>
    <property type="match status" value="1"/>
</dbReference>
<protein>
    <recommendedName>
        <fullName evidence="2 5">Elongation factor G</fullName>
    </recommendedName>
</protein>